<dbReference type="Proteomes" id="UP000291289">
    <property type="component" value="Unassembled WGS sequence"/>
</dbReference>
<evidence type="ECO:0000256" key="4">
    <source>
        <dbReference type="ARBA" id="ARBA00022989"/>
    </source>
</evidence>
<organism evidence="9 10">
    <name type="scientific">Alloscardovia theropitheci</name>
    <dbReference type="NCBI Taxonomy" id="2496842"/>
    <lineage>
        <taxon>Bacteria</taxon>
        <taxon>Bacillati</taxon>
        <taxon>Actinomycetota</taxon>
        <taxon>Actinomycetes</taxon>
        <taxon>Bifidobacteriales</taxon>
        <taxon>Bifidobacteriaceae</taxon>
        <taxon>Alloscardovia</taxon>
    </lineage>
</organism>
<dbReference type="AlphaFoldDB" id="A0A4R0QTH4"/>
<accession>A0A4R0QTH4</accession>
<feature type="transmembrane region" description="Helical" evidence="7">
    <location>
        <begin position="297"/>
        <end position="319"/>
    </location>
</feature>
<evidence type="ECO:0000313" key="10">
    <source>
        <dbReference type="Proteomes" id="UP000291289"/>
    </source>
</evidence>
<feature type="domain" description="Phage shock protein PspC N-terminal" evidence="8">
    <location>
        <begin position="14"/>
        <end position="67"/>
    </location>
</feature>
<dbReference type="RefSeq" id="WP_131283447.1">
    <property type="nucleotide sequence ID" value="NZ_RXLP01000014.1"/>
</dbReference>
<evidence type="ECO:0000256" key="5">
    <source>
        <dbReference type="ARBA" id="ARBA00023136"/>
    </source>
</evidence>
<dbReference type="PANTHER" id="PTHR33885">
    <property type="entry name" value="PHAGE SHOCK PROTEIN C"/>
    <property type="match status" value="1"/>
</dbReference>
<protein>
    <submittedName>
        <fullName evidence="9">PspC domain-containing protein</fullName>
    </submittedName>
</protein>
<evidence type="ECO:0000256" key="7">
    <source>
        <dbReference type="SAM" id="Phobius"/>
    </source>
</evidence>
<dbReference type="InterPro" id="IPR007168">
    <property type="entry name" value="Phageshock_PspC_N"/>
</dbReference>
<dbReference type="InterPro" id="IPR052027">
    <property type="entry name" value="PspC"/>
</dbReference>
<evidence type="ECO:0000256" key="6">
    <source>
        <dbReference type="SAM" id="MobiDB-lite"/>
    </source>
</evidence>
<feature type="transmembrane region" description="Helical" evidence="7">
    <location>
        <begin position="86"/>
        <end position="119"/>
    </location>
</feature>
<feature type="transmembrane region" description="Helical" evidence="7">
    <location>
        <begin position="43"/>
        <end position="66"/>
    </location>
</feature>
<evidence type="ECO:0000313" key="9">
    <source>
        <dbReference type="EMBL" id="TCD54575.1"/>
    </source>
</evidence>
<evidence type="ECO:0000256" key="1">
    <source>
        <dbReference type="ARBA" id="ARBA00004162"/>
    </source>
</evidence>
<comment type="caution">
    <text evidence="9">The sequence shown here is derived from an EMBL/GenBank/DDBJ whole genome shotgun (WGS) entry which is preliminary data.</text>
</comment>
<feature type="region of interest" description="Disordered" evidence="6">
    <location>
        <begin position="130"/>
        <end position="163"/>
    </location>
</feature>
<reference evidence="9 10" key="1">
    <citation type="submission" date="2018-12" db="EMBL/GenBank/DDBJ databases">
        <title>Alloscrdovia theropitheci sp. nov: a novel taxon from the feces of the bleeding-herat monkey (Theropithecus geleda).</title>
        <authorList>
            <person name="Modesto M."/>
        </authorList>
    </citation>
    <scope>NUCLEOTIDE SEQUENCE [LARGE SCALE GENOMIC DNA]</scope>
    <source>
        <strain evidence="9 10">GLDI4/2</strain>
    </source>
</reference>
<evidence type="ECO:0000256" key="2">
    <source>
        <dbReference type="ARBA" id="ARBA00022475"/>
    </source>
</evidence>
<dbReference type="PANTHER" id="PTHR33885:SF3">
    <property type="entry name" value="PHAGE SHOCK PROTEIN C"/>
    <property type="match status" value="1"/>
</dbReference>
<keyword evidence="2" id="KW-1003">Cell membrane</keyword>
<keyword evidence="4 7" id="KW-1133">Transmembrane helix</keyword>
<dbReference type="GO" id="GO:0005886">
    <property type="term" value="C:plasma membrane"/>
    <property type="evidence" value="ECO:0007669"/>
    <property type="project" value="UniProtKB-SubCell"/>
</dbReference>
<keyword evidence="5 7" id="KW-0472">Membrane</keyword>
<keyword evidence="3 7" id="KW-0812">Transmembrane</keyword>
<evidence type="ECO:0000259" key="8">
    <source>
        <dbReference type="Pfam" id="PF04024"/>
    </source>
</evidence>
<comment type="subcellular location">
    <subcellularLocation>
        <location evidence="1">Cell membrane</location>
        <topology evidence="1">Single-pass membrane protein</topology>
    </subcellularLocation>
</comment>
<evidence type="ECO:0000256" key="3">
    <source>
        <dbReference type="ARBA" id="ARBA00022692"/>
    </source>
</evidence>
<keyword evidence="10" id="KW-1185">Reference proteome</keyword>
<feature type="transmembrane region" description="Helical" evidence="7">
    <location>
        <begin position="235"/>
        <end position="257"/>
    </location>
</feature>
<dbReference type="EMBL" id="RXLP01000014">
    <property type="protein sequence ID" value="TCD54575.1"/>
    <property type="molecule type" value="Genomic_DNA"/>
</dbReference>
<feature type="transmembrane region" description="Helical" evidence="7">
    <location>
        <begin position="269"/>
        <end position="290"/>
    </location>
</feature>
<dbReference type="OrthoDB" id="7359894at2"/>
<proteinExistence type="predicted"/>
<feature type="compositionally biased region" description="Polar residues" evidence="6">
    <location>
        <begin position="146"/>
        <end position="163"/>
    </location>
</feature>
<name>A0A4R0QTH4_9BIFI</name>
<feature type="compositionally biased region" description="Low complexity" evidence="6">
    <location>
        <begin position="130"/>
        <end position="144"/>
    </location>
</feature>
<sequence>MNSNNFFNWIRRSQIVRSDRRWIGGVCAGLAERLGWDVALIRVLTIILIVTGAGLFVYPLAWILLPNSRNVIIAEELVHGHADGEGIAAIIVLAIGAVSTVFTFWGIATVALFFVLIAYAVNQAEGRTNGNPWNGNPWSGNPGSAQAFQSAQTQPSNVNTNGGQAFNASPINPAYTSQNYVPQNPAPAPAQSRTNAPYANNSYASPTRAYSAPVQYMEQERIIHTRKSAGPVLRLLMWGGIFLSAALTYLLGISMHITSHDYLGWGRMWMLWGTGVTIAICIITLVLAVMGRKTAGYAWLGACGVVICLFIGSIAHFAAIPTRTYEGANGSQSYRVAYRYEVKDGENIRLTKNLVKQLNEGTLFVNSDKFHTAHVTLDLTNWESVMGKHTWTKSDGTTQESSCPAGDFNVNVSSVDLVIKVKKGCAANRGAQVRHFGIFYGDDDAVNSITRELNHKYANKLRDEMRKKQSELKRDSDSDADDKVFDFLSGNSRYDDDDWGDVYEEFGNAFDDANSELEDEYNEELKQRLDKDIELHINTFLPFGTITIQEA</sequence>
<dbReference type="Pfam" id="PF04024">
    <property type="entry name" value="PspC"/>
    <property type="match status" value="1"/>
</dbReference>
<gene>
    <name evidence="9" type="ORF">EJ419_02960</name>
</gene>